<keyword evidence="2" id="KW-1185">Reference proteome</keyword>
<organism evidence="1 2">
    <name type="scientific">Lichtheimia corymbifera JMRC:FSU:9682</name>
    <dbReference type="NCBI Taxonomy" id="1263082"/>
    <lineage>
        <taxon>Eukaryota</taxon>
        <taxon>Fungi</taxon>
        <taxon>Fungi incertae sedis</taxon>
        <taxon>Mucoromycota</taxon>
        <taxon>Mucoromycotina</taxon>
        <taxon>Mucoromycetes</taxon>
        <taxon>Mucorales</taxon>
        <taxon>Lichtheimiaceae</taxon>
        <taxon>Lichtheimia</taxon>
    </lineage>
</organism>
<dbReference type="EMBL" id="CBTN010000001">
    <property type="protein sequence ID" value="CDH48590.1"/>
    <property type="molecule type" value="Genomic_DNA"/>
</dbReference>
<dbReference type="Proteomes" id="UP000027586">
    <property type="component" value="Unassembled WGS sequence"/>
</dbReference>
<evidence type="ECO:0000313" key="1">
    <source>
        <dbReference type="EMBL" id="CDH48590.1"/>
    </source>
</evidence>
<dbReference type="AlphaFoldDB" id="A0A068RFV3"/>
<sequence length="99" mass="11043">MEARDALNDYRSNDAQDKTLALARRNEGVMDLRNRGDIGEISQARLRSRIDSGVCQLLVVAKSVYNNMQHLFDMIIPTCIRAHPTTTTGLHSDGGLLMK</sequence>
<protein>
    <submittedName>
        <fullName evidence="1">Uncharacterized protein</fullName>
    </submittedName>
</protein>
<proteinExistence type="predicted"/>
<evidence type="ECO:0000313" key="2">
    <source>
        <dbReference type="Proteomes" id="UP000027586"/>
    </source>
</evidence>
<name>A0A068RFV3_9FUNG</name>
<comment type="caution">
    <text evidence="1">The sequence shown here is derived from an EMBL/GenBank/DDBJ whole genome shotgun (WGS) entry which is preliminary data.</text>
</comment>
<dbReference type="VEuPathDB" id="FungiDB:LCOR_00366.1"/>
<reference evidence="1" key="1">
    <citation type="submission" date="2013-08" db="EMBL/GenBank/DDBJ databases">
        <title>Gene expansion shapes genome architecture in the human pathogen Lichtheimia corymbifera: an evolutionary genomics analysis in the ancient terrestrial Mucorales (Mucoromycotina).</title>
        <authorList>
            <person name="Schwartze V.U."/>
            <person name="Winter S."/>
            <person name="Shelest E."/>
            <person name="Marcet-Houben M."/>
            <person name="Horn F."/>
            <person name="Wehner S."/>
            <person name="Hoffmann K."/>
            <person name="Riege K."/>
            <person name="Sammeth M."/>
            <person name="Nowrousian M."/>
            <person name="Valiante V."/>
            <person name="Linde J."/>
            <person name="Jacobsen I.D."/>
            <person name="Marz M."/>
            <person name="Brakhage A.A."/>
            <person name="Gabaldon T."/>
            <person name="Bocker S."/>
            <person name="Voigt K."/>
        </authorList>
    </citation>
    <scope>NUCLEOTIDE SEQUENCE [LARGE SCALE GENOMIC DNA]</scope>
    <source>
        <strain evidence="1">FSU 9682</strain>
    </source>
</reference>
<gene>
    <name evidence="1" type="ORF">LCOR_00366.1</name>
</gene>
<accession>A0A068RFV3</accession>